<dbReference type="STRING" id="34508.A0A4U5NIU6"/>
<feature type="DNA-binding region" description="Homeobox" evidence="5">
    <location>
        <begin position="61"/>
        <end position="120"/>
    </location>
</feature>
<dbReference type="OrthoDB" id="6159439at2759"/>
<dbReference type="Proteomes" id="UP000298663">
    <property type="component" value="Unassembled WGS sequence"/>
</dbReference>
<dbReference type="PROSITE" id="PS51257">
    <property type="entry name" value="PROKAR_LIPOPROTEIN"/>
    <property type="match status" value="1"/>
</dbReference>
<reference evidence="9 10" key="1">
    <citation type="journal article" date="2015" name="Genome Biol.">
        <title>Comparative genomics of Steinernema reveals deeply conserved gene regulatory networks.</title>
        <authorList>
            <person name="Dillman A.R."/>
            <person name="Macchietto M."/>
            <person name="Porter C.F."/>
            <person name="Rogers A."/>
            <person name="Williams B."/>
            <person name="Antoshechkin I."/>
            <person name="Lee M.M."/>
            <person name="Goodwin Z."/>
            <person name="Lu X."/>
            <person name="Lewis E.E."/>
            <person name="Goodrich-Blair H."/>
            <person name="Stock S.P."/>
            <person name="Adams B.J."/>
            <person name="Sternberg P.W."/>
            <person name="Mortazavi A."/>
        </authorList>
    </citation>
    <scope>NUCLEOTIDE SEQUENCE [LARGE SCALE GENOMIC DNA]</scope>
    <source>
        <strain evidence="9 10">ALL</strain>
    </source>
</reference>
<dbReference type="EMBL" id="AZBU02000004">
    <property type="protein sequence ID" value="TKR82732.1"/>
    <property type="molecule type" value="Genomic_DNA"/>
</dbReference>
<comment type="caution">
    <text evidence="9">The sequence shown here is derived from an EMBL/GenBank/DDBJ whole genome shotgun (WGS) entry which is preliminary data.</text>
</comment>
<dbReference type="SUPFAM" id="SSF46689">
    <property type="entry name" value="Homeodomain-like"/>
    <property type="match status" value="1"/>
</dbReference>
<name>A0A4U5NIU6_STECR</name>
<dbReference type="GO" id="GO:0000977">
    <property type="term" value="F:RNA polymerase II transcription regulatory region sequence-specific DNA binding"/>
    <property type="evidence" value="ECO:0007669"/>
    <property type="project" value="TreeGrafter"/>
</dbReference>
<evidence type="ECO:0000313" key="10">
    <source>
        <dbReference type="Proteomes" id="UP000298663"/>
    </source>
</evidence>
<dbReference type="Gene3D" id="1.10.10.60">
    <property type="entry name" value="Homeodomain-like"/>
    <property type="match status" value="1"/>
</dbReference>
<dbReference type="PROSITE" id="PS50071">
    <property type="entry name" value="HOMEOBOX_2"/>
    <property type="match status" value="1"/>
</dbReference>
<comment type="subcellular location">
    <subcellularLocation>
        <location evidence="1 5 6">Nucleus</location>
    </subcellularLocation>
</comment>
<organism evidence="9 10">
    <name type="scientific">Steinernema carpocapsae</name>
    <name type="common">Entomopathogenic nematode</name>
    <dbReference type="NCBI Taxonomy" id="34508"/>
    <lineage>
        <taxon>Eukaryota</taxon>
        <taxon>Metazoa</taxon>
        <taxon>Ecdysozoa</taxon>
        <taxon>Nematoda</taxon>
        <taxon>Chromadorea</taxon>
        <taxon>Rhabditida</taxon>
        <taxon>Tylenchina</taxon>
        <taxon>Panagrolaimomorpha</taxon>
        <taxon>Strongyloidoidea</taxon>
        <taxon>Steinernematidae</taxon>
        <taxon>Steinernema</taxon>
    </lineage>
</organism>
<feature type="region of interest" description="Disordered" evidence="7">
    <location>
        <begin position="38"/>
        <end position="67"/>
    </location>
</feature>
<evidence type="ECO:0000256" key="3">
    <source>
        <dbReference type="ARBA" id="ARBA00023155"/>
    </source>
</evidence>
<protein>
    <recommendedName>
        <fullName evidence="8">Homeobox domain-containing protein</fullName>
    </recommendedName>
</protein>
<dbReference type="Pfam" id="PF00046">
    <property type="entry name" value="Homeodomain"/>
    <property type="match status" value="1"/>
</dbReference>
<keyword evidence="3 5" id="KW-0371">Homeobox</keyword>
<evidence type="ECO:0000256" key="5">
    <source>
        <dbReference type="PROSITE-ProRule" id="PRU00108"/>
    </source>
</evidence>
<dbReference type="AlphaFoldDB" id="A0A4U5NIU6"/>
<proteinExistence type="predicted"/>
<feature type="compositionally biased region" description="Basic and acidic residues" evidence="7">
    <location>
        <begin position="56"/>
        <end position="67"/>
    </location>
</feature>
<evidence type="ECO:0000256" key="2">
    <source>
        <dbReference type="ARBA" id="ARBA00023125"/>
    </source>
</evidence>
<dbReference type="GO" id="GO:0000981">
    <property type="term" value="F:DNA-binding transcription factor activity, RNA polymerase II-specific"/>
    <property type="evidence" value="ECO:0007669"/>
    <property type="project" value="InterPro"/>
</dbReference>
<dbReference type="InterPro" id="IPR050649">
    <property type="entry name" value="Paired_Homeobox_TFs"/>
</dbReference>
<evidence type="ECO:0000256" key="7">
    <source>
        <dbReference type="SAM" id="MobiDB-lite"/>
    </source>
</evidence>
<evidence type="ECO:0000259" key="8">
    <source>
        <dbReference type="PROSITE" id="PS50071"/>
    </source>
</evidence>
<dbReference type="GO" id="GO:0005634">
    <property type="term" value="C:nucleus"/>
    <property type="evidence" value="ECO:0007669"/>
    <property type="project" value="UniProtKB-SubCell"/>
</dbReference>
<dbReference type="InterPro" id="IPR017970">
    <property type="entry name" value="Homeobox_CS"/>
</dbReference>
<evidence type="ECO:0000256" key="4">
    <source>
        <dbReference type="ARBA" id="ARBA00023242"/>
    </source>
</evidence>
<evidence type="ECO:0000313" key="9">
    <source>
        <dbReference type="EMBL" id="TKR82732.1"/>
    </source>
</evidence>
<dbReference type="PANTHER" id="PTHR24329:SF543">
    <property type="entry name" value="FI01017P-RELATED"/>
    <property type="match status" value="1"/>
</dbReference>
<reference evidence="9 10" key="2">
    <citation type="journal article" date="2019" name="G3 (Bethesda)">
        <title>Hybrid Assembly of the Genome of the Entomopathogenic Nematode Steinernema carpocapsae Identifies the X-Chromosome.</title>
        <authorList>
            <person name="Serra L."/>
            <person name="Macchietto M."/>
            <person name="Macias-Munoz A."/>
            <person name="McGill C.J."/>
            <person name="Rodriguez I.M."/>
            <person name="Rodriguez B."/>
            <person name="Murad R."/>
            <person name="Mortazavi A."/>
        </authorList>
    </citation>
    <scope>NUCLEOTIDE SEQUENCE [LARGE SCALE GENOMIC DNA]</scope>
    <source>
        <strain evidence="9 10">ALL</strain>
    </source>
</reference>
<dbReference type="CDD" id="cd00086">
    <property type="entry name" value="homeodomain"/>
    <property type="match status" value="1"/>
</dbReference>
<feature type="domain" description="Homeobox" evidence="8">
    <location>
        <begin position="59"/>
        <end position="119"/>
    </location>
</feature>
<feature type="region of interest" description="Disordered" evidence="7">
    <location>
        <begin position="118"/>
        <end position="156"/>
    </location>
</feature>
<dbReference type="InterPro" id="IPR009057">
    <property type="entry name" value="Homeodomain-like_sf"/>
</dbReference>
<keyword evidence="4 5" id="KW-0539">Nucleus</keyword>
<dbReference type="PROSITE" id="PS00027">
    <property type="entry name" value="HOMEOBOX_1"/>
    <property type="match status" value="1"/>
</dbReference>
<keyword evidence="10" id="KW-1185">Reference proteome</keyword>
<evidence type="ECO:0000256" key="1">
    <source>
        <dbReference type="ARBA" id="ARBA00004123"/>
    </source>
</evidence>
<keyword evidence="2 5" id="KW-0238">DNA-binding</keyword>
<gene>
    <name evidence="9" type="ORF">L596_016413</name>
</gene>
<accession>A0A4U5NIU6</accession>
<dbReference type="InterPro" id="IPR001356">
    <property type="entry name" value="HD"/>
</dbReference>
<evidence type="ECO:0000256" key="6">
    <source>
        <dbReference type="RuleBase" id="RU000682"/>
    </source>
</evidence>
<dbReference type="PANTHER" id="PTHR24329">
    <property type="entry name" value="HOMEOBOX PROTEIN ARISTALESS"/>
    <property type="match status" value="1"/>
</dbReference>
<sequence length="247" mass="28038">MFQKTMNTSIPFPQFTNPLQFNPLSGYPPSMFGCGGLSEAGPIRAHEKPGQNGSDYRSKGGRRERTTYSKQQLQYLDHIFGKTQYPDQLMREEIATTMNLDEARIQVWFKNRRAKKRTQDRLIKLQKAGTPSSNSSMDSPPPETPTQKPETKKECPLVPLPQELASKIKLDTSFSPKDVAKSDFTAPTWPGFDQTWWNQSYLQSAYQNYSASAGFMNPTQAYYGQNPYDVYPNFQQTTPATTGQNYS</sequence>
<dbReference type="SMART" id="SM00389">
    <property type="entry name" value="HOX"/>
    <property type="match status" value="1"/>
</dbReference>